<dbReference type="InterPro" id="IPR000700">
    <property type="entry name" value="PAS-assoc_C"/>
</dbReference>
<dbReference type="Gene3D" id="3.30.565.10">
    <property type="entry name" value="Histidine kinase-like ATPase, C-terminal domain"/>
    <property type="match status" value="1"/>
</dbReference>
<evidence type="ECO:0000256" key="2">
    <source>
        <dbReference type="ARBA" id="ARBA00012438"/>
    </source>
</evidence>
<dbReference type="InterPro" id="IPR005467">
    <property type="entry name" value="His_kinase_dom"/>
</dbReference>
<dbReference type="FunFam" id="3.30.565.10:FF:000006">
    <property type="entry name" value="Sensor histidine kinase WalK"/>
    <property type="match status" value="1"/>
</dbReference>
<evidence type="ECO:0000259" key="9">
    <source>
        <dbReference type="PROSITE" id="PS50113"/>
    </source>
</evidence>
<dbReference type="AlphaFoldDB" id="A0AAE3SE55"/>
<keyword evidence="5 10" id="KW-0418">Kinase</keyword>
<dbReference type="InterPro" id="IPR035965">
    <property type="entry name" value="PAS-like_dom_sf"/>
</dbReference>
<dbReference type="NCBIfam" id="TIGR00229">
    <property type="entry name" value="sensory_box"/>
    <property type="match status" value="1"/>
</dbReference>
<evidence type="ECO:0000256" key="1">
    <source>
        <dbReference type="ARBA" id="ARBA00000085"/>
    </source>
</evidence>
<evidence type="ECO:0000256" key="4">
    <source>
        <dbReference type="ARBA" id="ARBA00022679"/>
    </source>
</evidence>
<dbReference type="InterPro" id="IPR003661">
    <property type="entry name" value="HisK_dim/P_dom"/>
</dbReference>
<feature type="coiled-coil region" evidence="7">
    <location>
        <begin position="269"/>
        <end position="296"/>
    </location>
</feature>
<dbReference type="Pfam" id="PF08447">
    <property type="entry name" value="PAS_3"/>
    <property type="match status" value="1"/>
</dbReference>
<reference evidence="10" key="1">
    <citation type="submission" date="2022-10" db="EMBL/GenBank/DDBJ databases">
        <authorList>
            <person name="Yu W.X."/>
        </authorList>
    </citation>
    <scope>NUCLEOTIDE SEQUENCE</scope>
    <source>
        <strain evidence="10">AAT</strain>
    </source>
</reference>
<evidence type="ECO:0000313" key="10">
    <source>
        <dbReference type="EMBL" id="MCW3786133.1"/>
    </source>
</evidence>
<dbReference type="InterPro" id="IPR036890">
    <property type="entry name" value="HATPase_C_sf"/>
</dbReference>
<sequence length="520" mass="59082">MGEKAICDEDLLNLVICAGEEDSVEGILRKIVQVLSKLLHSNYAFVLKRIHTTNSFQEVYLFPDEEINLFHSEVVKSATKTIQCGFDAVKSFNYKEQSYIILSLNQYGFIVLQYTPGFDLDQQTKLVSVLSHLGKLMLIIEEQNEIKAHEESLIELEKFQQLSLEVNHASVFQNNFETGQVITTPHLYYYLGYSDDELPKTIPDTTKFIHKEDIDKVMEAVHSHFSGENTEYYAEFRVLSKRGEWTWVCGQGKVTERNALGEPVLLLGISQVISQRKKVELELIEAKERAEESDRLKSAFLANMSHEIRTPMNGILGFAEILKDPELDGDKRGNYIDLIEKSGFRMLNIINDLIDISKIESGQVEVRLSDVDLTKAFWYIYDFFKEEVACRDLELVVELPQDEGSTIVRSDLEKVYAILSNLVKNAIKYSDKGIITIGYRCEEGAVVCYVKDTGLGVEDCMRQKIFDRFVRSTNTAKTKVEGAGLGLSICKAYVKMLGGNIWVESIFGEGSTFYFTLPVL</sequence>
<evidence type="ECO:0000259" key="8">
    <source>
        <dbReference type="PROSITE" id="PS50109"/>
    </source>
</evidence>
<dbReference type="Pfam" id="PF00512">
    <property type="entry name" value="HisKA"/>
    <property type="match status" value="1"/>
</dbReference>
<evidence type="ECO:0000256" key="6">
    <source>
        <dbReference type="ARBA" id="ARBA00023012"/>
    </source>
</evidence>
<keyword evidence="11" id="KW-1185">Reference proteome</keyword>
<dbReference type="GO" id="GO:0000155">
    <property type="term" value="F:phosphorelay sensor kinase activity"/>
    <property type="evidence" value="ECO:0007669"/>
    <property type="project" value="InterPro"/>
</dbReference>
<accession>A0AAE3SE55</accession>
<keyword evidence="3" id="KW-0597">Phosphoprotein</keyword>
<dbReference type="InterPro" id="IPR000014">
    <property type="entry name" value="PAS"/>
</dbReference>
<feature type="domain" description="PAC" evidence="9">
    <location>
        <begin position="232"/>
        <end position="285"/>
    </location>
</feature>
<name>A0AAE3SE55_9BACT</name>
<gene>
    <name evidence="10" type="ORF">OM075_06610</name>
</gene>
<dbReference type="EMBL" id="JAPDPJ010000010">
    <property type="protein sequence ID" value="MCW3786133.1"/>
    <property type="molecule type" value="Genomic_DNA"/>
</dbReference>
<organism evidence="10 11">
    <name type="scientific">Plebeiibacterium sediminum</name>
    <dbReference type="NCBI Taxonomy" id="2992112"/>
    <lineage>
        <taxon>Bacteria</taxon>
        <taxon>Pseudomonadati</taxon>
        <taxon>Bacteroidota</taxon>
        <taxon>Bacteroidia</taxon>
        <taxon>Marinilabiliales</taxon>
        <taxon>Marinilabiliaceae</taxon>
        <taxon>Plebeiibacterium</taxon>
    </lineage>
</organism>
<dbReference type="Gene3D" id="1.10.287.130">
    <property type="match status" value="1"/>
</dbReference>
<dbReference type="PANTHER" id="PTHR43711:SF31">
    <property type="entry name" value="HISTIDINE KINASE"/>
    <property type="match status" value="1"/>
</dbReference>
<dbReference type="PRINTS" id="PR00344">
    <property type="entry name" value="BCTRLSENSOR"/>
</dbReference>
<dbReference type="InterPro" id="IPR003594">
    <property type="entry name" value="HATPase_dom"/>
</dbReference>
<dbReference type="PROSITE" id="PS50109">
    <property type="entry name" value="HIS_KIN"/>
    <property type="match status" value="1"/>
</dbReference>
<dbReference type="PANTHER" id="PTHR43711">
    <property type="entry name" value="TWO-COMPONENT HISTIDINE KINASE"/>
    <property type="match status" value="1"/>
</dbReference>
<dbReference type="InterPro" id="IPR004358">
    <property type="entry name" value="Sig_transdc_His_kin-like_C"/>
</dbReference>
<dbReference type="InterPro" id="IPR013655">
    <property type="entry name" value="PAS_fold_3"/>
</dbReference>
<comment type="caution">
    <text evidence="10">The sequence shown here is derived from an EMBL/GenBank/DDBJ whole genome shotgun (WGS) entry which is preliminary data.</text>
</comment>
<dbReference type="InterPro" id="IPR050736">
    <property type="entry name" value="Sensor_HK_Regulatory"/>
</dbReference>
<keyword evidence="7" id="KW-0175">Coiled coil</keyword>
<comment type="catalytic activity">
    <reaction evidence="1">
        <text>ATP + protein L-histidine = ADP + protein N-phospho-L-histidine.</text>
        <dbReference type="EC" id="2.7.13.3"/>
    </reaction>
</comment>
<dbReference type="SUPFAM" id="SSF47384">
    <property type="entry name" value="Homodimeric domain of signal transducing histidine kinase"/>
    <property type="match status" value="1"/>
</dbReference>
<feature type="domain" description="Histidine kinase" evidence="8">
    <location>
        <begin position="303"/>
        <end position="520"/>
    </location>
</feature>
<dbReference type="InterPro" id="IPR036097">
    <property type="entry name" value="HisK_dim/P_sf"/>
</dbReference>
<evidence type="ECO:0000256" key="5">
    <source>
        <dbReference type="ARBA" id="ARBA00022777"/>
    </source>
</evidence>
<dbReference type="SMART" id="SM00388">
    <property type="entry name" value="HisKA"/>
    <property type="match status" value="1"/>
</dbReference>
<keyword evidence="4" id="KW-0808">Transferase</keyword>
<proteinExistence type="predicted"/>
<dbReference type="SMART" id="SM00387">
    <property type="entry name" value="HATPase_c"/>
    <property type="match status" value="1"/>
</dbReference>
<dbReference type="CDD" id="cd00082">
    <property type="entry name" value="HisKA"/>
    <property type="match status" value="1"/>
</dbReference>
<dbReference type="EC" id="2.7.13.3" evidence="2"/>
<keyword evidence="6" id="KW-0902">Two-component regulatory system</keyword>
<evidence type="ECO:0000256" key="7">
    <source>
        <dbReference type="SAM" id="Coils"/>
    </source>
</evidence>
<dbReference type="Pfam" id="PF02518">
    <property type="entry name" value="HATPase_c"/>
    <property type="match status" value="1"/>
</dbReference>
<dbReference type="SUPFAM" id="SSF55874">
    <property type="entry name" value="ATPase domain of HSP90 chaperone/DNA topoisomerase II/histidine kinase"/>
    <property type="match status" value="1"/>
</dbReference>
<dbReference type="PROSITE" id="PS50113">
    <property type="entry name" value="PAC"/>
    <property type="match status" value="1"/>
</dbReference>
<dbReference type="SUPFAM" id="SSF55785">
    <property type="entry name" value="PYP-like sensor domain (PAS domain)"/>
    <property type="match status" value="1"/>
</dbReference>
<evidence type="ECO:0000256" key="3">
    <source>
        <dbReference type="ARBA" id="ARBA00022553"/>
    </source>
</evidence>
<dbReference type="Proteomes" id="UP001209229">
    <property type="component" value="Unassembled WGS sequence"/>
</dbReference>
<evidence type="ECO:0000313" key="11">
    <source>
        <dbReference type="Proteomes" id="UP001209229"/>
    </source>
</evidence>
<dbReference type="Gene3D" id="3.30.450.20">
    <property type="entry name" value="PAS domain"/>
    <property type="match status" value="1"/>
</dbReference>
<dbReference type="RefSeq" id="WP_301189703.1">
    <property type="nucleotide sequence ID" value="NZ_JAPDPJ010000010.1"/>
</dbReference>
<protein>
    <recommendedName>
        <fullName evidence="2">histidine kinase</fullName>
        <ecNumber evidence="2">2.7.13.3</ecNumber>
    </recommendedName>
</protein>